<dbReference type="Pfam" id="PF08798">
    <property type="entry name" value="CRISPR_assoc"/>
    <property type="match status" value="1"/>
</dbReference>
<dbReference type="SUPFAM" id="SSF117987">
    <property type="entry name" value="CRISPR-associated protein"/>
    <property type="match status" value="2"/>
</dbReference>
<sequence length="213" mass="23183">MTTELFLTQIVPDLRHSGVHGDLRDVGKLHRRIMKLFPADLGDQARLQAAVLFRIEETRSGTGILVQSNLKPDLERLPDTYGTARSKTLSPLLESLRNGATVNYRITANATSKLGKNTTAGRPKQIVPLTGPDADDWWRRQAEAAGLVLHSLTSTPLDSATGNRQGGRMTHVRTRFDGTATITDHQALLTRIRSGIGRGKAFGCGLLTVAPAR</sequence>
<dbReference type="SMART" id="SM01101">
    <property type="entry name" value="CRISPR_assoc"/>
    <property type="match status" value="1"/>
</dbReference>
<dbReference type="Proteomes" id="UP000774570">
    <property type="component" value="Unassembled WGS sequence"/>
</dbReference>
<dbReference type="RefSeq" id="WP_220167662.1">
    <property type="nucleotide sequence ID" value="NZ_JAIBOA010000011.1"/>
</dbReference>
<dbReference type="InterPro" id="IPR010179">
    <property type="entry name" value="CRISPR-assoc_prot_Cse3"/>
</dbReference>
<evidence type="ECO:0000313" key="1">
    <source>
        <dbReference type="EMBL" id="MBW8484438.1"/>
    </source>
</evidence>
<reference evidence="1 2" key="1">
    <citation type="submission" date="2021-07" db="EMBL/GenBank/DDBJ databases">
        <title>Actinomadura sp. PM05-2 isolated from lichen.</title>
        <authorList>
            <person name="Somphong A."/>
            <person name="Phongsopitanun W."/>
            <person name="Tanasupawat S."/>
            <person name="Peongsungnone V."/>
        </authorList>
    </citation>
    <scope>NUCLEOTIDE SEQUENCE [LARGE SCALE GENOMIC DNA]</scope>
    <source>
        <strain evidence="1 2">PM05-2</strain>
    </source>
</reference>
<evidence type="ECO:0000313" key="2">
    <source>
        <dbReference type="Proteomes" id="UP000774570"/>
    </source>
</evidence>
<accession>A0ABS7FVJ6</accession>
<dbReference type="CDD" id="cd09727">
    <property type="entry name" value="Cas6_I-E"/>
    <property type="match status" value="1"/>
</dbReference>
<comment type="caution">
    <text evidence="1">The sequence shown here is derived from an EMBL/GenBank/DDBJ whole genome shotgun (WGS) entry which is preliminary data.</text>
</comment>
<protein>
    <submittedName>
        <fullName evidence="1">Type I-E CRISPR-associated protein Cas6/Cse3/CasE</fullName>
    </submittedName>
</protein>
<proteinExistence type="predicted"/>
<organism evidence="1 2">
    <name type="scientific">Actinomadura parmotrematis</name>
    <dbReference type="NCBI Taxonomy" id="2864039"/>
    <lineage>
        <taxon>Bacteria</taxon>
        <taxon>Bacillati</taxon>
        <taxon>Actinomycetota</taxon>
        <taxon>Actinomycetes</taxon>
        <taxon>Streptosporangiales</taxon>
        <taxon>Thermomonosporaceae</taxon>
        <taxon>Actinomadura</taxon>
    </lineage>
</organism>
<dbReference type="Gene3D" id="3.30.70.1200">
    <property type="entry name" value="Crispr-associated protein, domain 1"/>
    <property type="match status" value="1"/>
</dbReference>
<name>A0ABS7FVJ6_9ACTN</name>
<keyword evidence="2" id="KW-1185">Reference proteome</keyword>
<dbReference type="NCBIfam" id="TIGR01907">
    <property type="entry name" value="casE_Cse3"/>
    <property type="match status" value="1"/>
</dbReference>
<dbReference type="Gene3D" id="3.30.70.1210">
    <property type="entry name" value="Crispr-associated protein, domain 2"/>
    <property type="match status" value="1"/>
</dbReference>
<gene>
    <name evidence="1" type="primary">cas6e</name>
    <name evidence="1" type="ORF">K1Y72_18795</name>
</gene>
<dbReference type="EMBL" id="JAIBOA010000011">
    <property type="protein sequence ID" value="MBW8484438.1"/>
    <property type="molecule type" value="Genomic_DNA"/>
</dbReference>